<dbReference type="GO" id="GO:0009103">
    <property type="term" value="P:lipopolysaccharide biosynthetic process"/>
    <property type="evidence" value="ECO:0007669"/>
    <property type="project" value="TreeGrafter"/>
</dbReference>
<keyword evidence="10" id="KW-1185">Reference proteome</keyword>
<evidence type="ECO:0000256" key="6">
    <source>
        <dbReference type="ARBA" id="ARBA00023136"/>
    </source>
</evidence>
<evidence type="ECO:0000256" key="2">
    <source>
        <dbReference type="ARBA" id="ARBA00022475"/>
    </source>
</evidence>
<feature type="transmembrane region" description="Helical" evidence="8">
    <location>
        <begin position="323"/>
        <end position="343"/>
    </location>
</feature>
<comment type="caution">
    <text evidence="9">The sequence shown here is derived from an EMBL/GenBank/DDBJ whole genome shotgun (WGS) entry which is preliminary data.</text>
</comment>
<evidence type="ECO:0000256" key="3">
    <source>
        <dbReference type="ARBA" id="ARBA00022679"/>
    </source>
</evidence>
<feature type="transmembrane region" description="Helical" evidence="8">
    <location>
        <begin position="101"/>
        <end position="119"/>
    </location>
</feature>
<dbReference type="GO" id="GO:0071555">
    <property type="term" value="P:cell wall organization"/>
    <property type="evidence" value="ECO:0007669"/>
    <property type="project" value="TreeGrafter"/>
</dbReference>
<feature type="binding site" evidence="7">
    <location>
        <position position="153"/>
    </location>
    <ligand>
        <name>Mg(2+)</name>
        <dbReference type="ChEBI" id="CHEBI:18420"/>
    </ligand>
</feature>
<dbReference type="InterPro" id="IPR000715">
    <property type="entry name" value="Glycosyl_transferase_4"/>
</dbReference>
<feature type="transmembrane region" description="Helical" evidence="8">
    <location>
        <begin position="249"/>
        <end position="268"/>
    </location>
</feature>
<dbReference type="RefSeq" id="WP_044221941.1">
    <property type="nucleotide sequence ID" value="NZ_CAKZLC010000138.1"/>
</dbReference>
<keyword evidence="3 9" id="KW-0808">Transferase</keyword>
<sequence>MFILLLCFLTAFAMAYLAIPYIIKIARDRNLCEVPGERSSHTISTPALGGIGIFCGTIFSVLMWTPFQNFANLQYILCALLLMFLVGLKDDLAPILPQTKFAAQFFAALIIVLQGSIYLEGCYGLFGVHDILHVNVFRALTIIVFMLIINGFNLIDGINGLAGSLGTLAAGMLGGWFFWVGRIELSILSFAMVGACVAFLKFNYTPAKTFMGDSGSLVIGMTCSILITSFIEVNYQLPGGNPYKINNGPVFAISVAILPVFDTVRVFLTRIARGQSPFAPDRRHIHHLLVDFGFSHTMTTAILTGVSILFITLVVVLDGLLGLHALLLLIISLASALTYYLHWAVGRYRAKKMVF</sequence>
<evidence type="ECO:0000256" key="8">
    <source>
        <dbReference type="SAM" id="Phobius"/>
    </source>
</evidence>
<feature type="transmembrane region" description="Helical" evidence="8">
    <location>
        <begin position="216"/>
        <end position="237"/>
    </location>
</feature>
<feature type="transmembrane region" description="Helical" evidence="8">
    <location>
        <begin position="73"/>
        <end position="89"/>
    </location>
</feature>
<evidence type="ECO:0000313" key="10">
    <source>
        <dbReference type="Proteomes" id="UP000029736"/>
    </source>
</evidence>
<reference evidence="9 10" key="1">
    <citation type="journal article" date="2014" name="Int. J. Syst. Evol. Microbiol.">
        <title>Phaeodactylibacter xiamenensis gen. nov., sp. nov., a member of the family Saprospiraceae isolated from the marine alga Phaeodactylum tricornutum.</title>
        <authorList>
            <person name="Chen Z.Jr."/>
            <person name="Lei X."/>
            <person name="Lai Q."/>
            <person name="Li Y."/>
            <person name="Zhang B."/>
            <person name="Zhang J."/>
            <person name="Zhang H."/>
            <person name="Yang L."/>
            <person name="Zheng W."/>
            <person name="Tian Y."/>
            <person name="Yu Z."/>
            <person name="Xu H.Jr."/>
            <person name="Zheng T."/>
        </authorList>
    </citation>
    <scope>NUCLEOTIDE SEQUENCE [LARGE SCALE GENOMIC DNA]</scope>
    <source>
        <strain evidence="9 10">KD52</strain>
    </source>
</reference>
<dbReference type="Pfam" id="PF00953">
    <property type="entry name" value="Glycos_transf_4"/>
    <property type="match status" value="1"/>
</dbReference>
<dbReference type="GO" id="GO:0046872">
    <property type="term" value="F:metal ion binding"/>
    <property type="evidence" value="ECO:0007669"/>
    <property type="project" value="UniProtKB-KW"/>
</dbReference>
<dbReference type="EMBL" id="JPOS01000035">
    <property type="protein sequence ID" value="KGE87491.1"/>
    <property type="molecule type" value="Genomic_DNA"/>
</dbReference>
<feature type="transmembrane region" description="Helical" evidence="8">
    <location>
        <begin position="185"/>
        <end position="204"/>
    </location>
</feature>
<dbReference type="AlphaFoldDB" id="A0A098S610"/>
<keyword evidence="7" id="KW-0460">Magnesium</keyword>
<evidence type="ECO:0000256" key="5">
    <source>
        <dbReference type="ARBA" id="ARBA00022989"/>
    </source>
</evidence>
<proteinExistence type="predicted"/>
<evidence type="ECO:0000256" key="1">
    <source>
        <dbReference type="ARBA" id="ARBA00004651"/>
    </source>
</evidence>
<feature type="transmembrane region" description="Helical" evidence="8">
    <location>
        <begin position="47"/>
        <end position="67"/>
    </location>
</feature>
<protein>
    <submittedName>
        <fullName evidence="9">Glycosyl transferase</fullName>
    </submittedName>
</protein>
<keyword evidence="5 8" id="KW-1133">Transmembrane helix</keyword>
<dbReference type="Proteomes" id="UP000029736">
    <property type="component" value="Unassembled WGS sequence"/>
</dbReference>
<dbReference type="STRING" id="1524460.IX84_14870"/>
<dbReference type="CDD" id="cd06853">
    <property type="entry name" value="GT_WecA_like"/>
    <property type="match status" value="1"/>
</dbReference>
<dbReference type="GO" id="GO:0005886">
    <property type="term" value="C:plasma membrane"/>
    <property type="evidence" value="ECO:0007669"/>
    <property type="project" value="UniProtKB-SubCell"/>
</dbReference>
<dbReference type="GO" id="GO:0044038">
    <property type="term" value="P:cell wall macromolecule biosynthetic process"/>
    <property type="evidence" value="ECO:0007669"/>
    <property type="project" value="TreeGrafter"/>
</dbReference>
<organism evidence="9 10">
    <name type="scientific">Phaeodactylibacter xiamenensis</name>
    <dbReference type="NCBI Taxonomy" id="1524460"/>
    <lineage>
        <taxon>Bacteria</taxon>
        <taxon>Pseudomonadati</taxon>
        <taxon>Bacteroidota</taxon>
        <taxon>Saprospiria</taxon>
        <taxon>Saprospirales</taxon>
        <taxon>Haliscomenobacteraceae</taxon>
        <taxon>Phaeodactylibacter</taxon>
    </lineage>
</organism>
<dbReference type="PANTHER" id="PTHR22926:SF3">
    <property type="entry name" value="UNDECAPRENYL-PHOSPHATE ALPHA-N-ACETYLGLUCOSAMINYL 1-PHOSPHATE TRANSFERASE"/>
    <property type="match status" value="1"/>
</dbReference>
<dbReference type="GO" id="GO:0016780">
    <property type="term" value="F:phosphotransferase activity, for other substituted phosphate groups"/>
    <property type="evidence" value="ECO:0007669"/>
    <property type="project" value="InterPro"/>
</dbReference>
<evidence type="ECO:0000313" key="9">
    <source>
        <dbReference type="EMBL" id="KGE87491.1"/>
    </source>
</evidence>
<feature type="transmembrane region" description="Helical" evidence="8">
    <location>
        <begin position="131"/>
        <end position="149"/>
    </location>
</feature>
<keyword evidence="7" id="KW-0479">Metal-binding</keyword>
<dbReference type="OrthoDB" id="9783652at2"/>
<feature type="transmembrane region" description="Helical" evidence="8">
    <location>
        <begin position="288"/>
        <end position="317"/>
    </location>
</feature>
<feature type="transmembrane region" description="Helical" evidence="8">
    <location>
        <begin position="6"/>
        <end position="26"/>
    </location>
</feature>
<evidence type="ECO:0000256" key="4">
    <source>
        <dbReference type="ARBA" id="ARBA00022692"/>
    </source>
</evidence>
<name>A0A098S610_9BACT</name>
<keyword evidence="2" id="KW-1003">Cell membrane</keyword>
<feature type="binding site" evidence="7">
    <location>
        <position position="213"/>
    </location>
    <ligand>
        <name>Mg(2+)</name>
        <dbReference type="ChEBI" id="CHEBI:18420"/>
    </ligand>
</feature>
<dbReference type="PANTHER" id="PTHR22926">
    <property type="entry name" value="PHOSPHO-N-ACETYLMURAMOYL-PENTAPEPTIDE-TRANSFERASE"/>
    <property type="match status" value="1"/>
</dbReference>
<evidence type="ECO:0000256" key="7">
    <source>
        <dbReference type="PIRSR" id="PIRSR600715-1"/>
    </source>
</evidence>
<accession>A0A098S610</accession>
<gene>
    <name evidence="9" type="ORF">IX84_14870</name>
</gene>
<comment type="cofactor">
    <cofactor evidence="7">
        <name>Mg(2+)</name>
        <dbReference type="ChEBI" id="CHEBI:18420"/>
    </cofactor>
</comment>
<comment type="subcellular location">
    <subcellularLocation>
        <location evidence="1">Cell membrane</location>
        <topology evidence="1">Multi-pass membrane protein</topology>
    </subcellularLocation>
</comment>
<keyword evidence="6 8" id="KW-0472">Membrane</keyword>
<keyword evidence="4 8" id="KW-0812">Transmembrane</keyword>